<dbReference type="EMBL" id="RJUR01000011">
    <property type="protein sequence ID" value="ROQ53484.1"/>
    <property type="molecule type" value="Genomic_DNA"/>
</dbReference>
<dbReference type="InterPro" id="IPR011009">
    <property type="entry name" value="Kinase-like_dom_sf"/>
</dbReference>
<name>A0A9X8EK62_PSEPU</name>
<dbReference type="AlphaFoldDB" id="A0A9X8EK62"/>
<evidence type="ECO:0000313" key="1">
    <source>
        <dbReference type="EMBL" id="ROQ53484.1"/>
    </source>
</evidence>
<dbReference type="Pfam" id="PF04655">
    <property type="entry name" value="APH_6_hur"/>
    <property type="match status" value="1"/>
</dbReference>
<reference evidence="1 2" key="1">
    <citation type="submission" date="2018-11" db="EMBL/GenBank/DDBJ databases">
        <title>Genomic analyses of the natural microbiome of Caenorhabditis elegans.</title>
        <authorList>
            <person name="Samuel B."/>
        </authorList>
    </citation>
    <scope>NUCLEOTIDE SEQUENCE [LARGE SCALE GENOMIC DNA]</scope>
    <source>
        <strain evidence="1 2">BIGb0473</strain>
    </source>
</reference>
<organism evidence="1 2">
    <name type="scientific">Pseudomonas putida</name>
    <name type="common">Arthrobacter siderocapsulatus</name>
    <dbReference type="NCBI Taxonomy" id="303"/>
    <lineage>
        <taxon>Bacteria</taxon>
        <taxon>Pseudomonadati</taxon>
        <taxon>Pseudomonadota</taxon>
        <taxon>Gammaproteobacteria</taxon>
        <taxon>Pseudomonadales</taxon>
        <taxon>Pseudomonadaceae</taxon>
        <taxon>Pseudomonas</taxon>
    </lineage>
</organism>
<gene>
    <name evidence="1" type="ORF">EDF85_1247</name>
</gene>
<protein>
    <submittedName>
        <fullName evidence="1">Streptomycin 6-kinase</fullName>
    </submittedName>
</protein>
<dbReference type="SUPFAM" id="SSF56112">
    <property type="entry name" value="Protein kinase-like (PK-like)"/>
    <property type="match status" value="1"/>
</dbReference>
<dbReference type="GO" id="GO:0016773">
    <property type="term" value="F:phosphotransferase activity, alcohol group as acceptor"/>
    <property type="evidence" value="ECO:0007669"/>
    <property type="project" value="InterPro"/>
</dbReference>
<dbReference type="Proteomes" id="UP000269115">
    <property type="component" value="Unassembled WGS sequence"/>
</dbReference>
<accession>A0A9X8EK62</accession>
<evidence type="ECO:0000313" key="2">
    <source>
        <dbReference type="Proteomes" id="UP000269115"/>
    </source>
</evidence>
<dbReference type="RefSeq" id="WP_123752548.1">
    <property type="nucleotide sequence ID" value="NZ_RJUR01000011.1"/>
</dbReference>
<proteinExistence type="predicted"/>
<dbReference type="GO" id="GO:0019748">
    <property type="term" value="P:secondary metabolic process"/>
    <property type="evidence" value="ECO:0007669"/>
    <property type="project" value="InterPro"/>
</dbReference>
<comment type="caution">
    <text evidence="1">The sequence shown here is derived from an EMBL/GenBank/DDBJ whole genome shotgun (WGS) entry which is preliminary data.</text>
</comment>
<sequence length="266" mass="28961">MFDDYLKRWQLTVDGEPFDSLNGTLLPVRQQGRPAMLKISHVAEEQAGSLLMAWWQGEGAAPVLAHDGQALLMVRAQGTDALTQMVKDGHDEQATRILCAVAARLHAPRARPMPALVPLEQWFEGLWHGADRHGGVLLHCASTARELLAAPRDVGVLHGDIHHGNVLDFGAAGWLAIDPKGLYGERGFDYANIFCNPDGEQALVPGRFAHRVEIVAKAAGMEPRRLLQWVLAWSGLSVSWLLEDHQPPGGTLEVAKLAAAGLGYME</sequence>
<dbReference type="InterPro" id="IPR006748">
    <property type="entry name" value="NH2Glyco/OHUrea_AB-resist_kin"/>
</dbReference>